<proteinExistence type="predicted"/>
<dbReference type="EMBL" id="BQKI01000080">
    <property type="protein sequence ID" value="GJN28241.1"/>
    <property type="molecule type" value="Genomic_DNA"/>
</dbReference>
<reference evidence="5" key="1">
    <citation type="journal article" date="2018" name="DNA Res.">
        <title>Multiple hybrid de novo genome assembly of finger millet, an orphan allotetraploid crop.</title>
        <authorList>
            <person name="Hatakeyama M."/>
            <person name="Aluri S."/>
            <person name="Balachadran M.T."/>
            <person name="Sivarajan S.R."/>
            <person name="Patrignani A."/>
            <person name="Gruter S."/>
            <person name="Poveda L."/>
            <person name="Shimizu-Inatsugi R."/>
            <person name="Baeten J."/>
            <person name="Francoijs K.J."/>
            <person name="Nataraja K.N."/>
            <person name="Reddy Y.A.N."/>
            <person name="Phadnis S."/>
            <person name="Ravikumar R.L."/>
            <person name="Schlapbach R."/>
            <person name="Sreeman S.M."/>
            <person name="Shimizu K.K."/>
        </authorList>
    </citation>
    <scope>NUCLEOTIDE SEQUENCE</scope>
</reference>
<sequence>MEWKDLLKHLVWEDGYCGHTSCPAGSETSEALPTDVRCSAADGTMCSLVKKVMASQVHVVGEGTVGRAAFTGNHQWIVHGTANGHGLPSEVAAEMNYQFEAGIQTIAIIPVLPRGVLQLGSTGLVAQRSGRPVREHTFCAKPDVRFEQQASYCESRFRGNTQSADMSSDSSADLARNILLKSLACRDSSADENANINIAHGRYEMSNEGHDPENFDFLPGGGRVGRATSSSSHVQDQSCHSTSGVLLQKQSLVACKVPQSSEFSMKMDSTERGIFQTPPGPSSASDGGKQSPDDSASCKTSLTEIPSTSHLEKQELKQYESSGVPSVLIKHELATQIIKQPCFFDKPDDGCLSQNNGAHKSQIRLWIESGQNMKCESASASNSKGLDTTSKTNRKRSRPGESAKPRPKDRQLIQDRIKELRELVPNGAKCSIDALLEKTVKHMLFLQSVTKHADKLKHSTESKILGGENGPLWKDYFEGGATWAFEVGSQSMTCPIIVENLDRPRQMLVEMLCEDRGIFLEIADFIKGLGLTILRGVMEVRKSKIWARRNRDVTRMEIFLSLVRLLEPNCDGNGAAENANNVNMPLGLVHQPVIPATGRIQ</sequence>
<feature type="compositionally biased region" description="Polar residues" evidence="3">
    <location>
        <begin position="227"/>
        <end position="237"/>
    </location>
</feature>
<organism evidence="5 6">
    <name type="scientific">Eleusine coracana subsp. coracana</name>
    <dbReference type="NCBI Taxonomy" id="191504"/>
    <lineage>
        <taxon>Eukaryota</taxon>
        <taxon>Viridiplantae</taxon>
        <taxon>Streptophyta</taxon>
        <taxon>Embryophyta</taxon>
        <taxon>Tracheophyta</taxon>
        <taxon>Spermatophyta</taxon>
        <taxon>Magnoliopsida</taxon>
        <taxon>Liliopsida</taxon>
        <taxon>Poales</taxon>
        <taxon>Poaceae</taxon>
        <taxon>PACMAD clade</taxon>
        <taxon>Chloridoideae</taxon>
        <taxon>Cynodonteae</taxon>
        <taxon>Eleusininae</taxon>
        <taxon>Eleusine</taxon>
    </lineage>
</organism>
<feature type="domain" description="BHLH" evidence="4">
    <location>
        <begin position="397"/>
        <end position="446"/>
    </location>
</feature>
<dbReference type="PROSITE" id="PS50888">
    <property type="entry name" value="BHLH"/>
    <property type="match status" value="1"/>
</dbReference>
<feature type="region of interest" description="Disordered" evidence="3">
    <location>
        <begin position="207"/>
        <end position="237"/>
    </location>
</feature>
<dbReference type="Proteomes" id="UP001054889">
    <property type="component" value="Unassembled WGS sequence"/>
</dbReference>
<dbReference type="InterPro" id="IPR043561">
    <property type="entry name" value="LHW-like"/>
</dbReference>
<dbReference type="GO" id="GO:0003700">
    <property type="term" value="F:DNA-binding transcription factor activity"/>
    <property type="evidence" value="ECO:0007669"/>
    <property type="project" value="InterPro"/>
</dbReference>
<feature type="region of interest" description="Disordered" evidence="3">
    <location>
        <begin position="376"/>
        <end position="412"/>
    </location>
</feature>
<keyword evidence="6" id="KW-1185">Reference proteome</keyword>
<keyword evidence="2" id="KW-0804">Transcription</keyword>
<feature type="region of interest" description="Disordered" evidence="3">
    <location>
        <begin position="271"/>
        <end position="317"/>
    </location>
</feature>
<feature type="compositionally biased region" description="Basic and acidic residues" evidence="3">
    <location>
        <begin position="398"/>
        <end position="412"/>
    </location>
</feature>
<accession>A0AAV5F073</accession>
<gene>
    <name evidence="5" type="primary">gb16345</name>
    <name evidence="5" type="ORF">PR202_gb16345</name>
</gene>
<dbReference type="Pfam" id="PF23176">
    <property type="entry name" value="bHLH_LHW"/>
    <property type="match status" value="1"/>
</dbReference>
<feature type="compositionally biased region" description="Polar residues" evidence="3">
    <location>
        <begin position="376"/>
        <end position="391"/>
    </location>
</feature>
<dbReference type="GO" id="GO:0046983">
    <property type="term" value="F:protein dimerization activity"/>
    <property type="evidence" value="ECO:0007669"/>
    <property type="project" value="InterPro"/>
</dbReference>
<keyword evidence="1" id="KW-0805">Transcription regulation</keyword>
<reference evidence="5" key="2">
    <citation type="submission" date="2021-12" db="EMBL/GenBank/DDBJ databases">
        <title>Resequencing data analysis of finger millet.</title>
        <authorList>
            <person name="Hatakeyama M."/>
            <person name="Aluri S."/>
            <person name="Balachadran M.T."/>
            <person name="Sivarajan S.R."/>
            <person name="Poveda L."/>
            <person name="Shimizu-Inatsugi R."/>
            <person name="Schlapbach R."/>
            <person name="Sreeman S.M."/>
            <person name="Shimizu K.K."/>
        </authorList>
    </citation>
    <scope>NUCLEOTIDE SEQUENCE</scope>
</reference>
<dbReference type="AlphaFoldDB" id="A0AAV5F073"/>
<dbReference type="Pfam" id="PF14215">
    <property type="entry name" value="bHLH-MYC_N"/>
    <property type="match status" value="1"/>
</dbReference>
<evidence type="ECO:0000259" key="4">
    <source>
        <dbReference type="PROSITE" id="PS50888"/>
    </source>
</evidence>
<evidence type="ECO:0000256" key="3">
    <source>
        <dbReference type="SAM" id="MobiDB-lite"/>
    </source>
</evidence>
<protein>
    <recommendedName>
        <fullName evidence="4">BHLH domain-containing protein</fullName>
    </recommendedName>
</protein>
<dbReference type="InterPro" id="IPR011598">
    <property type="entry name" value="bHLH_dom"/>
</dbReference>
<name>A0AAV5F073_ELECO</name>
<dbReference type="PANTHER" id="PTHR46196">
    <property type="entry name" value="TRANSCRIPTION FACTOR BHLH155-LIKE ISOFORM X1-RELATED"/>
    <property type="match status" value="1"/>
</dbReference>
<evidence type="ECO:0000256" key="2">
    <source>
        <dbReference type="ARBA" id="ARBA00023163"/>
    </source>
</evidence>
<feature type="compositionally biased region" description="Polar residues" evidence="3">
    <location>
        <begin position="293"/>
        <end position="309"/>
    </location>
</feature>
<evidence type="ECO:0000256" key="1">
    <source>
        <dbReference type="ARBA" id="ARBA00023015"/>
    </source>
</evidence>
<dbReference type="InterPro" id="IPR025610">
    <property type="entry name" value="MYC/MYB_N"/>
</dbReference>
<evidence type="ECO:0000313" key="5">
    <source>
        <dbReference type="EMBL" id="GJN28241.1"/>
    </source>
</evidence>
<dbReference type="PANTHER" id="PTHR46196:SF4">
    <property type="entry name" value="TRANSCRIPTION FACTOR LHW"/>
    <property type="match status" value="1"/>
</dbReference>
<comment type="caution">
    <text evidence="5">The sequence shown here is derived from an EMBL/GenBank/DDBJ whole genome shotgun (WGS) entry which is preliminary data.</text>
</comment>
<evidence type="ECO:0000313" key="6">
    <source>
        <dbReference type="Proteomes" id="UP001054889"/>
    </source>
</evidence>